<sequence>MRDSDDALTIDQLNTFLLVAKYSSFHIAAEKLFLSQPSVTSRIQALENDLGVTLFVRQGRGIKLSDQGEKLVPIAKRIIGMYHKARTTLEN</sequence>
<keyword evidence="3" id="KW-0238">DNA-binding</keyword>
<dbReference type="EMBL" id="AWTC01000006">
    <property type="protein sequence ID" value="EST12245.1"/>
    <property type="molecule type" value="Genomic_DNA"/>
</dbReference>
<keyword evidence="4" id="KW-0804">Transcription</keyword>
<dbReference type="eggNOG" id="COG0583">
    <property type="taxonomic scope" value="Bacteria"/>
</dbReference>
<dbReference type="PATRIC" id="fig|1395513.3.peg.1671"/>
<dbReference type="InterPro" id="IPR000847">
    <property type="entry name" value="LysR_HTH_N"/>
</dbReference>
<name>V6IY25_9BACL</name>
<comment type="caution">
    <text evidence="6">The sequence shown here is derived from an EMBL/GenBank/DDBJ whole genome shotgun (WGS) entry which is preliminary data.</text>
</comment>
<dbReference type="FunFam" id="1.10.10.10:FF:000001">
    <property type="entry name" value="LysR family transcriptional regulator"/>
    <property type="match status" value="1"/>
</dbReference>
<protein>
    <recommendedName>
        <fullName evidence="5">HTH lysR-type domain-containing protein</fullName>
    </recommendedName>
</protein>
<accession>V6IY25</accession>
<evidence type="ECO:0000313" key="7">
    <source>
        <dbReference type="Proteomes" id="UP000018296"/>
    </source>
</evidence>
<dbReference type="PANTHER" id="PTHR30126:SF40">
    <property type="entry name" value="HTH-TYPE TRANSCRIPTIONAL REGULATOR GLTR"/>
    <property type="match status" value="1"/>
</dbReference>
<dbReference type="AlphaFoldDB" id="V6IY25"/>
<comment type="similarity">
    <text evidence="1">Belongs to the LysR transcriptional regulatory family.</text>
</comment>
<keyword evidence="7" id="KW-1185">Reference proteome</keyword>
<dbReference type="Gene3D" id="1.10.10.10">
    <property type="entry name" value="Winged helix-like DNA-binding domain superfamily/Winged helix DNA-binding domain"/>
    <property type="match status" value="1"/>
</dbReference>
<dbReference type="PROSITE" id="PS50931">
    <property type="entry name" value="HTH_LYSR"/>
    <property type="match status" value="1"/>
</dbReference>
<evidence type="ECO:0000256" key="4">
    <source>
        <dbReference type="ARBA" id="ARBA00023163"/>
    </source>
</evidence>
<organism evidence="6 7">
    <name type="scientific">Sporolactobacillus laevolacticus DSM 442</name>
    <dbReference type="NCBI Taxonomy" id="1395513"/>
    <lineage>
        <taxon>Bacteria</taxon>
        <taxon>Bacillati</taxon>
        <taxon>Bacillota</taxon>
        <taxon>Bacilli</taxon>
        <taxon>Bacillales</taxon>
        <taxon>Sporolactobacillaceae</taxon>
        <taxon>Sporolactobacillus</taxon>
    </lineage>
</organism>
<proteinExistence type="inferred from homology"/>
<evidence type="ECO:0000313" key="6">
    <source>
        <dbReference type="EMBL" id="EST12245.1"/>
    </source>
</evidence>
<keyword evidence="2" id="KW-0805">Transcription regulation</keyword>
<evidence type="ECO:0000256" key="3">
    <source>
        <dbReference type="ARBA" id="ARBA00023125"/>
    </source>
</evidence>
<reference evidence="6 7" key="1">
    <citation type="journal article" date="2013" name="Genome Announc.">
        <title>Genome Sequence of Sporolactobacillus laevolacticus DSM442, an Efficient Polymer-Grade D-Lactate Producer from Agricultural Waste Cottonseed as a Nitrogen Source.</title>
        <authorList>
            <person name="Wang H."/>
            <person name="Wang L."/>
            <person name="Ju J."/>
            <person name="Yu B."/>
            <person name="Ma Y."/>
        </authorList>
    </citation>
    <scope>NUCLEOTIDE SEQUENCE [LARGE SCALE GENOMIC DNA]</scope>
    <source>
        <strain evidence="6 7">DSM 442</strain>
    </source>
</reference>
<dbReference type="Proteomes" id="UP000018296">
    <property type="component" value="Unassembled WGS sequence"/>
</dbReference>
<dbReference type="GO" id="GO:0003700">
    <property type="term" value="F:DNA-binding transcription factor activity"/>
    <property type="evidence" value="ECO:0007669"/>
    <property type="project" value="InterPro"/>
</dbReference>
<dbReference type="RefSeq" id="WP_023509915.1">
    <property type="nucleotide sequence ID" value="NZ_AWTC01000006.1"/>
</dbReference>
<dbReference type="Pfam" id="PF00126">
    <property type="entry name" value="HTH_1"/>
    <property type="match status" value="1"/>
</dbReference>
<feature type="domain" description="HTH lysR-type" evidence="5">
    <location>
        <begin position="8"/>
        <end position="65"/>
    </location>
</feature>
<dbReference type="STRING" id="1395513.P343_08250"/>
<dbReference type="PANTHER" id="PTHR30126">
    <property type="entry name" value="HTH-TYPE TRANSCRIPTIONAL REGULATOR"/>
    <property type="match status" value="1"/>
</dbReference>
<evidence type="ECO:0000256" key="1">
    <source>
        <dbReference type="ARBA" id="ARBA00009437"/>
    </source>
</evidence>
<gene>
    <name evidence="6" type="ORF">P343_08250</name>
</gene>
<evidence type="ECO:0000256" key="2">
    <source>
        <dbReference type="ARBA" id="ARBA00023015"/>
    </source>
</evidence>
<dbReference type="InterPro" id="IPR036390">
    <property type="entry name" value="WH_DNA-bd_sf"/>
</dbReference>
<dbReference type="SUPFAM" id="SSF46785">
    <property type="entry name" value="Winged helix' DNA-binding domain"/>
    <property type="match status" value="1"/>
</dbReference>
<evidence type="ECO:0000259" key="5">
    <source>
        <dbReference type="PROSITE" id="PS50931"/>
    </source>
</evidence>
<dbReference type="InterPro" id="IPR036388">
    <property type="entry name" value="WH-like_DNA-bd_sf"/>
</dbReference>
<dbReference type="GO" id="GO:0000976">
    <property type="term" value="F:transcription cis-regulatory region binding"/>
    <property type="evidence" value="ECO:0007669"/>
    <property type="project" value="TreeGrafter"/>
</dbReference>
<dbReference type="PRINTS" id="PR00039">
    <property type="entry name" value="HTHLYSR"/>
</dbReference>